<dbReference type="HOGENOM" id="CLU_039326_0_0_1"/>
<evidence type="ECO:0000313" key="8">
    <source>
        <dbReference type="EMBL" id="KQK17706.1"/>
    </source>
</evidence>
<dbReference type="CDD" id="cd03124">
    <property type="entry name" value="alpha_CA_prokaryotic_like"/>
    <property type="match status" value="1"/>
</dbReference>
<keyword evidence="6" id="KW-0732">Signal</keyword>
<dbReference type="GO" id="GO:0008270">
    <property type="term" value="F:zinc ion binding"/>
    <property type="evidence" value="ECO:0007669"/>
    <property type="project" value="UniProtKB-UniRule"/>
</dbReference>
<dbReference type="InterPro" id="IPR036398">
    <property type="entry name" value="CA_dom_sf"/>
</dbReference>
<sequence length="292" mass="33114">MARIPTAAFLVAVSLCTAAVVTRHARAQETADEPEYTYRRGADNGPERWGLLRVDWAACYWGRQQSPVDVPGGSSAPGPIRYGRLSQHYRPAPATMVNRGHDIMVRFDGDAGGLLIDGLNYRLRQMHWHSPSEHALDGRRYDLELHMLHQTDKPSNKSFAVVAQLFRIGRRGDATLRMLEPYIERIEDRRKGSAEEIDYEVDPRRPVRRSDEYYRYTGSFTTPPCTEGVVWTVATRIGHVSRHQVDLLRDAVHDHARKNARPLQDANGRAVALYYNWPLRGRGNTAATSDLN</sequence>
<name>I1GXD3_BRADI</name>
<dbReference type="PANTHER" id="PTHR18952">
    <property type="entry name" value="CARBONIC ANHYDRASE"/>
    <property type="match status" value="1"/>
</dbReference>
<dbReference type="Pfam" id="PF00194">
    <property type="entry name" value="Carb_anhydrase"/>
    <property type="match status" value="1"/>
</dbReference>
<dbReference type="InterPro" id="IPR018338">
    <property type="entry name" value="Carbonic_anhydrase_a-class_CS"/>
</dbReference>
<evidence type="ECO:0000313" key="9">
    <source>
        <dbReference type="EnsemblPlants" id="KQK17706"/>
    </source>
</evidence>
<dbReference type="SUPFAM" id="SSF51069">
    <property type="entry name" value="Carbonic anhydrase"/>
    <property type="match status" value="1"/>
</dbReference>
<dbReference type="EnsemblPlants" id="KQK17706">
    <property type="protein sequence ID" value="KQK17706"/>
    <property type="gene ID" value="BRADI_1g36190v3"/>
</dbReference>
<keyword evidence="10" id="KW-1185">Reference proteome</keyword>
<dbReference type="Gramene" id="KQK17706">
    <property type="protein sequence ID" value="KQK17706"/>
    <property type="gene ID" value="BRADI_1g36190v3"/>
</dbReference>
<dbReference type="SMART" id="SM01057">
    <property type="entry name" value="Carb_anhydrase"/>
    <property type="match status" value="1"/>
</dbReference>
<organism evidence="8">
    <name type="scientific">Brachypodium distachyon</name>
    <name type="common">Purple false brome</name>
    <name type="synonym">Trachynia distachya</name>
    <dbReference type="NCBI Taxonomy" id="15368"/>
    <lineage>
        <taxon>Eukaryota</taxon>
        <taxon>Viridiplantae</taxon>
        <taxon>Streptophyta</taxon>
        <taxon>Embryophyta</taxon>
        <taxon>Tracheophyta</taxon>
        <taxon>Spermatophyta</taxon>
        <taxon>Magnoliopsida</taxon>
        <taxon>Liliopsida</taxon>
        <taxon>Poales</taxon>
        <taxon>Poaceae</taxon>
        <taxon>BOP clade</taxon>
        <taxon>Pooideae</taxon>
        <taxon>Stipodae</taxon>
        <taxon>Brachypodieae</taxon>
        <taxon>Brachypodium</taxon>
    </lineage>
</organism>
<dbReference type="PROSITE" id="PS51144">
    <property type="entry name" value="ALPHA_CA_2"/>
    <property type="match status" value="1"/>
</dbReference>
<evidence type="ECO:0000259" key="7">
    <source>
        <dbReference type="PROSITE" id="PS51144"/>
    </source>
</evidence>
<evidence type="ECO:0000256" key="4">
    <source>
        <dbReference type="ARBA" id="ARBA00022833"/>
    </source>
</evidence>
<dbReference type="InterPro" id="IPR001148">
    <property type="entry name" value="CA_dom"/>
</dbReference>
<dbReference type="eggNOG" id="KOG0382">
    <property type="taxonomic scope" value="Eukaryota"/>
</dbReference>
<dbReference type="InterPro" id="IPR023561">
    <property type="entry name" value="Carbonic_anhydrase_a-class"/>
</dbReference>
<feature type="chain" id="PRO_5014094145" description="Carbonic anhydrase" evidence="6">
    <location>
        <begin position="28"/>
        <end position="292"/>
    </location>
</feature>
<feature type="signal peptide" evidence="6">
    <location>
        <begin position="1"/>
        <end position="27"/>
    </location>
</feature>
<comment type="function">
    <text evidence="6">Reversible hydration of carbon dioxide.</text>
</comment>
<dbReference type="KEGG" id="bdi:100828444"/>
<evidence type="ECO:0000256" key="6">
    <source>
        <dbReference type="RuleBase" id="RU367011"/>
    </source>
</evidence>
<dbReference type="EC" id="4.2.1.1" evidence="2 6"/>
<dbReference type="OrthoDB" id="429145at2759"/>
<accession>I1GXD3</accession>
<dbReference type="Gene3D" id="3.10.200.10">
    <property type="entry name" value="Alpha carbonic anhydrase"/>
    <property type="match status" value="1"/>
</dbReference>
<dbReference type="OMA" id="RQMHWHA"/>
<protein>
    <recommendedName>
        <fullName evidence="2 6">Carbonic anhydrase</fullName>
        <ecNumber evidence="2 6">4.2.1.1</ecNumber>
    </recommendedName>
</protein>
<dbReference type="STRING" id="15368.I1GXD3"/>
<dbReference type="PROSITE" id="PS00162">
    <property type="entry name" value="ALPHA_CA_1"/>
    <property type="match status" value="1"/>
</dbReference>
<comment type="similarity">
    <text evidence="6">Belongs to the alpha-carbonic anhydrase family.</text>
</comment>
<evidence type="ECO:0000256" key="1">
    <source>
        <dbReference type="ARBA" id="ARBA00001947"/>
    </source>
</evidence>
<reference evidence="9" key="3">
    <citation type="submission" date="2018-08" db="UniProtKB">
        <authorList>
            <consortium name="EnsemblPlants"/>
        </authorList>
    </citation>
    <scope>IDENTIFICATION</scope>
    <source>
        <strain evidence="9">cv. Bd21</strain>
    </source>
</reference>
<keyword evidence="3 6" id="KW-0479">Metal-binding</keyword>
<dbReference type="Proteomes" id="UP000008810">
    <property type="component" value="Chromosome 1"/>
</dbReference>
<gene>
    <name evidence="9" type="primary">LOC100828444</name>
    <name evidence="8" type="ORF">BRADI_1g36190v3</name>
</gene>
<keyword evidence="5 6" id="KW-0456">Lyase</keyword>
<evidence type="ECO:0000256" key="2">
    <source>
        <dbReference type="ARBA" id="ARBA00012925"/>
    </source>
</evidence>
<dbReference type="GeneID" id="100828444"/>
<dbReference type="GO" id="GO:0016836">
    <property type="term" value="F:hydro-lyase activity"/>
    <property type="evidence" value="ECO:0000318"/>
    <property type="project" value="GO_Central"/>
</dbReference>
<dbReference type="EMBL" id="CM000880">
    <property type="protein sequence ID" value="KQK17706.1"/>
    <property type="molecule type" value="Genomic_DNA"/>
</dbReference>
<evidence type="ECO:0000256" key="3">
    <source>
        <dbReference type="ARBA" id="ARBA00022723"/>
    </source>
</evidence>
<keyword evidence="4 6" id="KW-0862">Zinc</keyword>
<dbReference type="RefSeq" id="XP_003560592.1">
    <property type="nucleotide sequence ID" value="XM_003560544.2"/>
</dbReference>
<feature type="domain" description="Alpha-carbonic anhydrase" evidence="7">
    <location>
        <begin position="34"/>
        <end position="275"/>
    </location>
</feature>
<dbReference type="GO" id="GO:0004089">
    <property type="term" value="F:carbonate dehydratase activity"/>
    <property type="evidence" value="ECO:0007669"/>
    <property type="project" value="UniProtKB-UniRule"/>
</dbReference>
<comment type="catalytic activity">
    <reaction evidence="6">
        <text>hydrogencarbonate + H(+) = CO2 + H2O</text>
        <dbReference type="Rhea" id="RHEA:10748"/>
        <dbReference type="ChEBI" id="CHEBI:15377"/>
        <dbReference type="ChEBI" id="CHEBI:15378"/>
        <dbReference type="ChEBI" id="CHEBI:16526"/>
        <dbReference type="ChEBI" id="CHEBI:17544"/>
        <dbReference type="EC" id="4.2.1.1"/>
    </reaction>
</comment>
<proteinExistence type="inferred from homology"/>
<reference evidence="8" key="2">
    <citation type="submission" date="2017-06" db="EMBL/GenBank/DDBJ databases">
        <title>WGS assembly of Brachypodium distachyon.</title>
        <authorList>
            <consortium name="The International Brachypodium Initiative"/>
            <person name="Lucas S."/>
            <person name="Harmon-Smith M."/>
            <person name="Lail K."/>
            <person name="Tice H."/>
            <person name="Grimwood J."/>
            <person name="Bruce D."/>
            <person name="Barry K."/>
            <person name="Shu S."/>
            <person name="Lindquist E."/>
            <person name="Wang M."/>
            <person name="Pitluck S."/>
            <person name="Vogel J.P."/>
            <person name="Garvin D.F."/>
            <person name="Mockler T.C."/>
            <person name="Schmutz J."/>
            <person name="Rokhsar D."/>
            <person name="Bevan M.W."/>
        </authorList>
    </citation>
    <scope>NUCLEOTIDE SEQUENCE</scope>
    <source>
        <strain evidence="8">Bd21</strain>
    </source>
</reference>
<dbReference type="AlphaFoldDB" id="I1GXD3"/>
<dbReference type="PANTHER" id="PTHR18952:SF121">
    <property type="entry name" value="CARBONIC ANHYDRASE"/>
    <property type="match status" value="1"/>
</dbReference>
<dbReference type="InterPro" id="IPR041891">
    <property type="entry name" value="Alpha_CA_prokaryot-like"/>
</dbReference>
<comment type="cofactor">
    <cofactor evidence="1 6">
        <name>Zn(2+)</name>
        <dbReference type="ChEBI" id="CHEBI:29105"/>
    </cofactor>
</comment>
<reference evidence="8 9" key="1">
    <citation type="journal article" date="2010" name="Nature">
        <title>Genome sequencing and analysis of the model grass Brachypodium distachyon.</title>
        <authorList>
            <consortium name="International Brachypodium Initiative"/>
        </authorList>
    </citation>
    <scope>NUCLEOTIDE SEQUENCE [LARGE SCALE GENOMIC DNA]</scope>
    <source>
        <strain evidence="8 9">Bd21</strain>
    </source>
</reference>
<evidence type="ECO:0000313" key="10">
    <source>
        <dbReference type="Proteomes" id="UP000008810"/>
    </source>
</evidence>
<evidence type="ECO:0000256" key="5">
    <source>
        <dbReference type="ARBA" id="ARBA00023239"/>
    </source>
</evidence>